<gene>
    <name evidence="2" type="ORF">CYMTET_24469</name>
</gene>
<proteinExistence type="predicted"/>
<evidence type="ECO:0000256" key="1">
    <source>
        <dbReference type="SAM" id="MobiDB-lite"/>
    </source>
</evidence>
<dbReference type="EMBL" id="LGRX02012721">
    <property type="protein sequence ID" value="KAK3266942.1"/>
    <property type="molecule type" value="Genomic_DNA"/>
</dbReference>
<name>A0AAE0L015_9CHLO</name>
<accession>A0AAE0L015</accession>
<dbReference type="Proteomes" id="UP001190700">
    <property type="component" value="Unassembled WGS sequence"/>
</dbReference>
<evidence type="ECO:0000313" key="2">
    <source>
        <dbReference type="EMBL" id="KAK3266942.1"/>
    </source>
</evidence>
<feature type="region of interest" description="Disordered" evidence="1">
    <location>
        <begin position="93"/>
        <end position="140"/>
    </location>
</feature>
<feature type="compositionally biased region" description="Basic and acidic residues" evidence="1">
    <location>
        <begin position="30"/>
        <end position="49"/>
    </location>
</feature>
<comment type="caution">
    <text evidence="2">The sequence shown here is derived from an EMBL/GenBank/DDBJ whole genome shotgun (WGS) entry which is preliminary data.</text>
</comment>
<evidence type="ECO:0000313" key="3">
    <source>
        <dbReference type="Proteomes" id="UP001190700"/>
    </source>
</evidence>
<organism evidence="2 3">
    <name type="scientific">Cymbomonas tetramitiformis</name>
    <dbReference type="NCBI Taxonomy" id="36881"/>
    <lineage>
        <taxon>Eukaryota</taxon>
        <taxon>Viridiplantae</taxon>
        <taxon>Chlorophyta</taxon>
        <taxon>Pyramimonadophyceae</taxon>
        <taxon>Pyramimonadales</taxon>
        <taxon>Pyramimonadaceae</taxon>
        <taxon>Cymbomonas</taxon>
    </lineage>
</organism>
<dbReference type="AlphaFoldDB" id="A0AAE0L015"/>
<reference evidence="2 3" key="1">
    <citation type="journal article" date="2015" name="Genome Biol. Evol.">
        <title>Comparative Genomics of a Bacterivorous Green Alga Reveals Evolutionary Causalities and Consequences of Phago-Mixotrophic Mode of Nutrition.</title>
        <authorList>
            <person name="Burns J.A."/>
            <person name="Paasch A."/>
            <person name="Narechania A."/>
            <person name="Kim E."/>
        </authorList>
    </citation>
    <scope>NUCLEOTIDE SEQUENCE [LARGE SCALE GENOMIC DNA]</scope>
    <source>
        <strain evidence="2 3">PLY_AMNH</strain>
    </source>
</reference>
<feature type="compositionally biased region" description="Basic and acidic residues" evidence="1">
    <location>
        <begin position="1"/>
        <end position="18"/>
    </location>
</feature>
<protein>
    <submittedName>
        <fullName evidence="2">Uncharacterized protein</fullName>
    </submittedName>
</protein>
<feature type="region of interest" description="Disordered" evidence="1">
    <location>
        <begin position="1"/>
        <end position="64"/>
    </location>
</feature>
<feature type="non-terminal residue" evidence="2">
    <location>
        <position position="1"/>
    </location>
</feature>
<keyword evidence="3" id="KW-1185">Reference proteome</keyword>
<sequence>VASERMRDDLSSGLHREASALQLEMSAARRRQEGRDNEGRQASEFRQLRADGVGADSRTEVLSSRQIDVGPSRYAELDIDVLRPTFLAGNPHAPIASPMHRAPASTTASLHQRNERSAAWHSAPRRAESESDSAEASSSTRAAYNTAAAVLRSLPIKGTPARIPGMPTTGTMEAPILPMTAPAALPSPGSPKGPAKVRVESTHSTANRYVSPGQATRILFPC</sequence>